<dbReference type="Gene3D" id="3.40.50.10090">
    <property type="match status" value="2"/>
</dbReference>
<evidence type="ECO:0000259" key="1">
    <source>
        <dbReference type="Pfam" id="PF02602"/>
    </source>
</evidence>
<keyword evidence="4" id="KW-1185">Reference proteome</keyword>
<accession>A0A167IWM3</accession>
<dbReference type="RefSeq" id="WP_066086087.1">
    <property type="nucleotide sequence ID" value="NZ_CP017476.1"/>
</dbReference>
<proteinExistence type="predicted"/>
<name>A0A167IWM3_9BURK</name>
<organism evidence="2 5">
    <name type="scientific">Hydrogenophaga crassostreae</name>
    <dbReference type="NCBI Taxonomy" id="1763535"/>
    <lineage>
        <taxon>Bacteria</taxon>
        <taxon>Pseudomonadati</taxon>
        <taxon>Pseudomonadota</taxon>
        <taxon>Betaproteobacteria</taxon>
        <taxon>Burkholderiales</taxon>
        <taxon>Comamonadaceae</taxon>
        <taxon>Hydrogenophaga</taxon>
    </lineage>
</organism>
<gene>
    <name evidence="2" type="ORF">LPB072_16895</name>
    <name evidence="3" type="ORF">LPB72_04140</name>
</gene>
<dbReference type="KEGG" id="hyl:LPB072_16895"/>
<dbReference type="AlphaFoldDB" id="A0A167IWM3"/>
<reference evidence="2 5" key="2">
    <citation type="submission" date="2016-10" db="EMBL/GenBank/DDBJ databases">
        <title>Hydorgenophaga sp. LPB0072 isolated from gastropod.</title>
        <authorList>
            <person name="Kim E."/>
            <person name="Yi H."/>
        </authorList>
    </citation>
    <scope>NUCLEOTIDE SEQUENCE [LARGE SCALE GENOMIC DNA]</scope>
    <source>
        <strain evidence="2 5">LPB0072</strain>
    </source>
</reference>
<dbReference type="EMBL" id="CP017476">
    <property type="protein sequence ID" value="AOW14267.1"/>
    <property type="molecule type" value="Genomic_DNA"/>
</dbReference>
<dbReference type="Pfam" id="PF02602">
    <property type="entry name" value="HEM4"/>
    <property type="match status" value="1"/>
</dbReference>
<evidence type="ECO:0000313" key="5">
    <source>
        <dbReference type="Proteomes" id="UP000185680"/>
    </source>
</evidence>
<dbReference type="SUPFAM" id="SSF69618">
    <property type="entry name" value="HemD-like"/>
    <property type="match status" value="1"/>
</dbReference>
<evidence type="ECO:0000313" key="2">
    <source>
        <dbReference type="EMBL" id="AOW14267.1"/>
    </source>
</evidence>
<evidence type="ECO:0000313" key="3">
    <source>
        <dbReference type="EMBL" id="OAD43711.1"/>
    </source>
</evidence>
<evidence type="ECO:0000313" key="4">
    <source>
        <dbReference type="Proteomes" id="UP000185657"/>
    </source>
</evidence>
<dbReference type="GO" id="GO:0004852">
    <property type="term" value="F:uroporphyrinogen-III synthase activity"/>
    <property type="evidence" value="ECO:0007669"/>
    <property type="project" value="InterPro"/>
</dbReference>
<reference evidence="3 4" key="1">
    <citation type="submission" date="2016-02" db="EMBL/GenBank/DDBJ databases">
        <title>Draft genome sequence of Hydrogenophaga sp. LPB0072.</title>
        <authorList>
            <person name="Shin S.-K."/>
            <person name="Yi H."/>
        </authorList>
    </citation>
    <scope>NUCLEOTIDE SEQUENCE [LARGE SCALE GENOMIC DNA]</scope>
    <source>
        <strain evidence="3 4">LPB0072</strain>
    </source>
</reference>
<dbReference type="GO" id="GO:0033014">
    <property type="term" value="P:tetrapyrrole biosynthetic process"/>
    <property type="evidence" value="ECO:0007669"/>
    <property type="project" value="InterPro"/>
</dbReference>
<dbReference type="Proteomes" id="UP000185680">
    <property type="component" value="Chromosome"/>
</dbReference>
<dbReference type="Proteomes" id="UP000185657">
    <property type="component" value="Unassembled WGS sequence"/>
</dbReference>
<dbReference type="InterPro" id="IPR003754">
    <property type="entry name" value="4pyrrol_synth_uPrphyn_synth"/>
</dbReference>
<sequence>MSAAAEGRRSRLERLVVTRPAGEAERWARVLTEQGWPAQALPLIDIGEPQALDAKRALTQARSAWSQWDALMFVSSAAVNHFFSADGPFAQDSATTRFWAPGPGTGAALVQALQRIGVSRDRIDAPPQDAPQFDSETLWPVVRAQMGSGKRVLVVRGDTQGAIAVKTPSTAHVGQGRDWLIKQCELLGASVQTCVAYERQPPLWSSSLRAQALAAAQPGSLWLLSSSEAVFNLRAGLPEVSWAQAAALTTHDRIATAAREVGFGEVVASRPALPDVLRALKSHWTTYEHQ</sequence>
<dbReference type="STRING" id="1763535.LPB072_16895"/>
<dbReference type="CDD" id="cd06578">
    <property type="entry name" value="HemD"/>
    <property type="match status" value="1"/>
</dbReference>
<dbReference type="EMBL" id="LVWD01000003">
    <property type="protein sequence ID" value="OAD43711.1"/>
    <property type="molecule type" value="Genomic_DNA"/>
</dbReference>
<feature type="domain" description="Tetrapyrrole biosynthesis uroporphyrinogen III synthase" evidence="1">
    <location>
        <begin position="26"/>
        <end position="274"/>
    </location>
</feature>
<dbReference type="OrthoDB" id="9787650at2"/>
<protein>
    <recommendedName>
        <fullName evidence="1">Tetrapyrrole biosynthesis uroporphyrinogen III synthase domain-containing protein</fullName>
    </recommendedName>
</protein>
<dbReference type="InterPro" id="IPR036108">
    <property type="entry name" value="4pyrrol_syn_uPrphyn_synt_sf"/>
</dbReference>